<dbReference type="Proteomes" id="UP000543224">
    <property type="component" value="Unassembled WGS sequence"/>
</dbReference>
<keyword evidence="1" id="KW-0802">TPR repeat</keyword>
<evidence type="ECO:0000313" key="3">
    <source>
        <dbReference type="Proteomes" id="UP000543224"/>
    </source>
</evidence>
<feature type="repeat" description="TPR" evidence="1">
    <location>
        <begin position="118"/>
        <end position="151"/>
    </location>
</feature>
<sequence>MAEAYEIWGTQTENEDYFRKAKEQHQAAYKNNRYNPSYAHALGSFLIRAGLFEQGLDLLRRATFLQPRSSAHYRHYATAYLRVAYHFFKNNDSAAGQKHLEGVFAAPELVQEVFADSSIIALALGQAYFMLGNYEQAMTHLEKALDVEEDKSHALMMLALIYELNGDSTRHRELYDRAMELSPASEGTYQAF</sequence>
<evidence type="ECO:0000313" key="2">
    <source>
        <dbReference type="EMBL" id="GFP25837.1"/>
    </source>
</evidence>
<accession>A0A6V8P049</accession>
<reference evidence="2 3" key="1">
    <citation type="journal article" date="2020" name="Front. Microbiol.">
        <title>Single-cell genomics of novel Actinobacteria with the Wood-Ljungdahl pathway discovered in a serpentinizing system.</title>
        <authorList>
            <person name="Merino N."/>
            <person name="Kawai M."/>
            <person name="Boyd E.S."/>
            <person name="Colman D.R."/>
            <person name="McGlynn S.E."/>
            <person name="Nealson K.H."/>
            <person name="Kurokawa K."/>
            <person name="Hongoh Y."/>
        </authorList>
    </citation>
    <scope>NUCLEOTIDE SEQUENCE [LARGE SCALE GENOMIC DNA]</scope>
    <source>
        <strain evidence="2 3">S25</strain>
    </source>
</reference>
<dbReference type="AlphaFoldDB" id="A0A6V8P049"/>
<proteinExistence type="predicted"/>
<gene>
    <name evidence="2" type="ORF">HKBW3S25_01318</name>
</gene>
<dbReference type="PROSITE" id="PS50005">
    <property type="entry name" value="TPR"/>
    <property type="match status" value="2"/>
</dbReference>
<dbReference type="Gene3D" id="1.25.40.10">
    <property type="entry name" value="Tetratricopeptide repeat domain"/>
    <property type="match status" value="1"/>
</dbReference>
<dbReference type="SUPFAM" id="SSF48452">
    <property type="entry name" value="TPR-like"/>
    <property type="match status" value="1"/>
</dbReference>
<dbReference type="Pfam" id="PF13432">
    <property type="entry name" value="TPR_16"/>
    <property type="match status" value="1"/>
</dbReference>
<comment type="caution">
    <text evidence="2">The sequence shown here is derived from an EMBL/GenBank/DDBJ whole genome shotgun (WGS) entry which is preliminary data.</text>
</comment>
<protein>
    <submittedName>
        <fullName evidence="2">Uncharacterized protein</fullName>
    </submittedName>
</protein>
<dbReference type="InterPro" id="IPR011990">
    <property type="entry name" value="TPR-like_helical_dom_sf"/>
</dbReference>
<dbReference type="PROSITE" id="PS50293">
    <property type="entry name" value="TPR_REGION"/>
    <property type="match status" value="1"/>
</dbReference>
<feature type="repeat" description="TPR" evidence="1">
    <location>
        <begin position="152"/>
        <end position="185"/>
    </location>
</feature>
<organism evidence="2 3">
    <name type="scientific">Candidatus Hakubella thermalkaliphila</name>
    <dbReference type="NCBI Taxonomy" id="2754717"/>
    <lineage>
        <taxon>Bacteria</taxon>
        <taxon>Bacillati</taxon>
        <taxon>Actinomycetota</taxon>
        <taxon>Actinomycetota incertae sedis</taxon>
        <taxon>Candidatus Hakubellales</taxon>
        <taxon>Candidatus Hakubellaceae</taxon>
        <taxon>Candidatus Hakubella</taxon>
    </lineage>
</organism>
<evidence type="ECO:0000256" key="1">
    <source>
        <dbReference type="PROSITE-ProRule" id="PRU00339"/>
    </source>
</evidence>
<name>A0A6V8P049_9ACTN</name>
<dbReference type="SMART" id="SM00028">
    <property type="entry name" value="TPR"/>
    <property type="match status" value="3"/>
</dbReference>
<dbReference type="InterPro" id="IPR019734">
    <property type="entry name" value="TPR_rpt"/>
</dbReference>
<dbReference type="EMBL" id="BLRX01000226">
    <property type="protein sequence ID" value="GFP25837.1"/>
    <property type="molecule type" value="Genomic_DNA"/>
</dbReference>